<protein>
    <submittedName>
        <fullName evidence="2">Uncharacterized protein</fullName>
    </submittedName>
</protein>
<evidence type="ECO:0000313" key="2">
    <source>
        <dbReference type="EMBL" id="RHZ46859.1"/>
    </source>
</evidence>
<gene>
    <name evidence="2" type="ORF">Glove_606g49</name>
</gene>
<evidence type="ECO:0000313" key="3">
    <source>
        <dbReference type="Proteomes" id="UP000266861"/>
    </source>
</evidence>
<dbReference type="AlphaFoldDB" id="A0A397G9Y8"/>
<proteinExistence type="predicted"/>
<accession>A0A397G9Y8</accession>
<evidence type="ECO:0000256" key="1">
    <source>
        <dbReference type="SAM" id="MobiDB-lite"/>
    </source>
</evidence>
<feature type="compositionally biased region" description="Basic and acidic residues" evidence="1">
    <location>
        <begin position="15"/>
        <end position="27"/>
    </location>
</feature>
<comment type="caution">
    <text evidence="2">The sequence shown here is derived from an EMBL/GenBank/DDBJ whole genome shotgun (WGS) entry which is preliminary data.</text>
</comment>
<dbReference type="Proteomes" id="UP000266861">
    <property type="component" value="Unassembled WGS sequence"/>
</dbReference>
<sequence>MSGNVGQGLQKILKVTRDNDPQGKQKGIDGTSFRVFYRTFNREYIRAKDKVGDTQIDREICG</sequence>
<feature type="region of interest" description="Disordered" evidence="1">
    <location>
        <begin position="1"/>
        <end position="28"/>
    </location>
</feature>
<dbReference type="EMBL" id="PQFF01000504">
    <property type="protein sequence ID" value="RHZ46859.1"/>
    <property type="molecule type" value="Genomic_DNA"/>
</dbReference>
<organism evidence="2 3">
    <name type="scientific">Diversispora epigaea</name>
    <dbReference type="NCBI Taxonomy" id="1348612"/>
    <lineage>
        <taxon>Eukaryota</taxon>
        <taxon>Fungi</taxon>
        <taxon>Fungi incertae sedis</taxon>
        <taxon>Mucoromycota</taxon>
        <taxon>Glomeromycotina</taxon>
        <taxon>Glomeromycetes</taxon>
        <taxon>Diversisporales</taxon>
        <taxon>Diversisporaceae</taxon>
        <taxon>Diversispora</taxon>
    </lineage>
</organism>
<keyword evidence="3" id="KW-1185">Reference proteome</keyword>
<reference evidence="2 3" key="1">
    <citation type="submission" date="2018-08" db="EMBL/GenBank/DDBJ databases">
        <title>Genome and evolution of the arbuscular mycorrhizal fungus Diversispora epigaea (formerly Glomus versiforme) and its bacterial endosymbionts.</title>
        <authorList>
            <person name="Sun X."/>
            <person name="Fei Z."/>
            <person name="Harrison M."/>
        </authorList>
    </citation>
    <scope>NUCLEOTIDE SEQUENCE [LARGE SCALE GENOMIC DNA]</scope>
    <source>
        <strain evidence="2 3">IT104</strain>
    </source>
</reference>
<name>A0A397G9Y8_9GLOM</name>